<keyword evidence="1" id="KW-1133">Transmembrane helix</keyword>
<dbReference type="eggNOG" id="ENOG5032XFE">
    <property type="taxonomic scope" value="Bacteria"/>
</dbReference>
<organism evidence="2 3">
    <name type="scientific">Acaryochloris marina (strain MBIC 11017)</name>
    <dbReference type="NCBI Taxonomy" id="329726"/>
    <lineage>
        <taxon>Bacteria</taxon>
        <taxon>Bacillati</taxon>
        <taxon>Cyanobacteriota</taxon>
        <taxon>Cyanophyceae</taxon>
        <taxon>Acaryochloridales</taxon>
        <taxon>Acaryochloridaceae</taxon>
        <taxon>Acaryochloris</taxon>
    </lineage>
</organism>
<proteinExistence type="predicted"/>
<evidence type="ECO:0008006" key="4">
    <source>
        <dbReference type="Google" id="ProtNLM"/>
    </source>
</evidence>
<dbReference type="KEGG" id="amr:AM1_5343"/>
<dbReference type="EMBL" id="CP000828">
    <property type="protein sequence ID" value="ABW30301.1"/>
    <property type="molecule type" value="Genomic_DNA"/>
</dbReference>
<keyword evidence="1" id="KW-0812">Transmembrane</keyword>
<reference evidence="2 3" key="1">
    <citation type="journal article" date="2008" name="Proc. Natl. Acad. Sci. U.S.A.">
        <title>Niche adaptation and genome expansion in the chlorophyll d-producing cyanobacterium Acaryochloris marina.</title>
        <authorList>
            <person name="Swingley W.D."/>
            <person name="Chen M."/>
            <person name="Cheung P.C."/>
            <person name="Conrad A.L."/>
            <person name="Dejesa L.C."/>
            <person name="Hao J."/>
            <person name="Honchak B.M."/>
            <person name="Karbach L.E."/>
            <person name="Kurdoglu A."/>
            <person name="Lahiri S."/>
            <person name="Mastrian S.D."/>
            <person name="Miyashita H."/>
            <person name="Page L."/>
            <person name="Ramakrishna P."/>
            <person name="Satoh S."/>
            <person name="Sattley W.M."/>
            <person name="Shimada Y."/>
            <person name="Taylor H.L."/>
            <person name="Tomo T."/>
            <person name="Tsuchiya T."/>
            <person name="Wang Z.T."/>
            <person name="Raymond J."/>
            <person name="Mimuro M."/>
            <person name="Blankenship R.E."/>
            <person name="Touchman J.W."/>
        </authorList>
    </citation>
    <scope>NUCLEOTIDE SEQUENCE [LARGE SCALE GENOMIC DNA]</scope>
    <source>
        <strain evidence="3">MBIC 11017</strain>
    </source>
</reference>
<name>B0CAV0_ACAM1</name>
<evidence type="ECO:0000313" key="3">
    <source>
        <dbReference type="Proteomes" id="UP000000268"/>
    </source>
</evidence>
<dbReference type="HOGENOM" id="CLU_1359021_0_0_3"/>
<protein>
    <recommendedName>
        <fullName evidence="4">Membrane-bound metal-dependent hydrolase</fullName>
    </recommendedName>
</protein>
<accession>B0CAV0</accession>
<feature type="transmembrane region" description="Helical" evidence="1">
    <location>
        <begin position="73"/>
        <end position="95"/>
    </location>
</feature>
<dbReference type="AlphaFoldDB" id="B0CAV0"/>
<evidence type="ECO:0000256" key="1">
    <source>
        <dbReference type="SAM" id="Phobius"/>
    </source>
</evidence>
<dbReference type="STRING" id="329726.AM1_5343"/>
<gene>
    <name evidence="2" type="ordered locus">AM1_5343</name>
</gene>
<keyword evidence="1" id="KW-0472">Membrane</keyword>
<dbReference type="Proteomes" id="UP000000268">
    <property type="component" value="Chromosome"/>
</dbReference>
<keyword evidence="3" id="KW-1185">Reference proteome</keyword>
<feature type="transmembrane region" description="Helical" evidence="1">
    <location>
        <begin position="116"/>
        <end position="138"/>
    </location>
</feature>
<feature type="transmembrane region" description="Helical" evidence="1">
    <location>
        <begin position="158"/>
        <end position="179"/>
    </location>
</feature>
<evidence type="ECO:0000313" key="2">
    <source>
        <dbReference type="EMBL" id="ABW30301.1"/>
    </source>
</evidence>
<feature type="transmembrane region" description="Helical" evidence="1">
    <location>
        <begin position="186"/>
        <end position="207"/>
    </location>
</feature>
<feature type="transmembrane region" description="Helical" evidence="1">
    <location>
        <begin position="31"/>
        <end position="53"/>
    </location>
</feature>
<sequence>MLSVNKRFKAMSSLIGHSLAGLTVGVTHKQFYFLTTSWTKLLWIIWLVVVAIAPDFDYIVPFLHPSAHEGLRITHSLCYALLLPSLTVIGLRVLGCDRKSLLKATTQLALASASHMGLDLLVGVTSLPILWPFSNHVFKLPFGLLPSAGKPSLSNYYFYYNLGIEMGILIPLSCSLLISQYKRLSLWRWGIIGLLLTVSTYFMHLAYGLSR</sequence>